<dbReference type="EMBL" id="BBNS01000004">
    <property type="protein sequence ID" value="GAL70052.1"/>
    <property type="molecule type" value="Genomic_DNA"/>
</dbReference>
<accession>A0A090WRM5</accession>
<protein>
    <submittedName>
        <fullName evidence="1">Uncharacterized protein</fullName>
    </submittedName>
</protein>
<comment type="caution">
    <text evidence="1">The sequence shown here is derived from an EMBL/GenBank/DDBJ whole genome shotgun (WGS) entry which is preliminary data.</text>
</comment>
<proteinExistence type="predicted"/>
<evidence type="ECO:0000313" key="1">
    <source>
        <dbReference type="EMBL" id="GAL70052.1"/>
    </source>
</evidence>
<dbReference type="AlphaFoldDB" id="A0A090WRM5"/>
<dbReference type="Proteomes" id="UP000029646">
    <property type="component" value="Unassembled WGS sequence"/>
</dbReference>
<gene>
    <name evidence="1" type="ORF">JCM19302_2627</name>
</gene>
<evidence type="ECO:0000313" key="2">
    <source>
        <dbReference type="Proteomes" id="UP000029646"/>
    </source>
</evidence>
<name>A0A090WRM5_9FLAO</name>
<reference evidence="1 2" key="1">
    <citation type="journal article" date="2014" name="Genome Announc.">
        <title>Draft Genome Sequence of Marine Flavobacterium Jejuia pallidilutea Strain 11shimoA1 and Pigmentation Mutants.</title>
        <authorList>
            <person name="Takatani N."/>
            <person name="Nakanishi M."/>
            <person name="Meirelles P."/>
            <person name="Mino S."/>
            <person name="Suda W."/>
            <person name="Oshima K."/>
            <person name="Hattori M."/>
            <person name="Ohkuma M."/>
            <person name="Hosokawa M."/>
            <person name="Miyashita K."/>
            <person name="Thompson F.L."/>
            <person name="Niwa A."/>
            <person name="Sawabe T."/>
            <person name="Sawabe T."/>
        </authorList>
    </citation>
    <scope>NUCLEOTIDE SEQUENCE [LARGE SCALE GENOMIC DNA]</scope>
    <source>
        <strain evidence="2">JCM19302</strain>
    </source>
</reference>
<organism evidence="1 2">
    <name type="scientific">Jejuia pallidilutea</name>
    <dbReference type="NCBI Taxonomy" id="504487"/>
    <lineage>
        <taxon>Bacteria</taxon>
        <taxon>Pseudomonadati</taxon>
        <taxon>Bacteroidota</taxon>
        <taxon>Flavobacteriia</taxon>
        <taxon>Flavobacteriales</taxon>
        <taxon>Flavobacteriaceae</taxon>
        <taxon>Jejuia</taxon>
    </lineage>
</organism>
<sequence>MFEVNIEFNFTVLRTVLEITRITTLTFMAWQDVVIHGKAIE</sequence>